<dbReference type="PANTHER" id="PTHR34580:SF1">
    <property type="entry name" value="PROTEIN PAFC"/>
    <property type="match status" value="1"/>
</dbReference>
<organism evidence="5 6">
    <name type="scientific">Streptomyces pactum</name>
    <dbReference type="NCBI Taxonomy" id="68249"/>
    <lineage>
        <taxon>Bacteria</taxon>
        <taxon>Bacillati</taxon>
        <taxon>Actinomycetota</taxon>
        <taxon>Actinomycetes</taxon>
        <taxon>Kitasatosporales</taxon>
        <taxon>Streptomycetaceae</taxon>
        <taxon>Streptomyces</taxon>
    </lineage>
</organism>
<feature type="compositionally biased region" description="Gly residues" evidence="3">
    <location>
        <begin position="194"/>
        <end position="211"/>
    </location>
</feature>
<dbReference type="PROSITE" id="PS51000">
    <property type="entry name" value="HTH_DEOR_2"/>
    <property type="match status" value="1"/>
</dbReference>
<keyword evidence="6" id="KW-1185">Reference proteome</keyword>
<dbReference type="InterPro" id="IPR057727">
    <property type="entry name" value="WCX_dom"/>
</dbReference>
<dbReference type="Pfam" id="PF08279">
    <property type="entry name" value="HTH_11"/>
    <property type="match status" value="1"/>
</dbReference>
<name>A0ABS0NEV2_9ACTN</name>
<feature type="domain" description="HTH deoR-type" evidence="4">
    <location>
        <begin position="2"/>
        <end position="57"/>
    </location>
</feature>
<keyword evidence="2" id="KW-0804">Transcription</keyword>
<evidence type="ECO:0000256" key="2">
    <source>
        <dbReference type="ARBA" id="ARBA00023163"/>
    </source>
</evidence>
<proteinExistence type="predicted"/>
<dbReference type="PROSITE" id="PS52050">
    <property type="entry name" value="WYL"/>
    <property type="match status" value="1"/>
</dbReference>
<gene>
    <name evidence="5" type="ORF">IHE55_02460</name>
</gene>
<keyword evidence="1" id="KW-0805">Transcription regulation</keyword>
<dbReference type="RefSeq" id="WP_197987506.1">
    <property type="nucleotide sequence ID" value="NZ_JACYXC010000001.1"/>
</dbReference>
<dbReference type="Gene3D" id="1.10.10.10">
    <property type="entry name" value="Winged helix-like DNA-binding domain superfamily/Winged helix DNA-binding domain"/>
    <property type="match status" value="1"/>
</dbReference>
<dbReference type="PANTHER" id="PTHR34580">
    <property type="match status" value="1"/>
</dbReference>
<dbReference type="InterPro" id="IPR036390">
    <property type="entry name" value="WH_DNA-bd_sf"/>
</dbReference>
<dbReference type="SUPFAM" id="SSF46785">
    <property type="entry name" value="Winged helix' DNA-binding domain"/>
    <property type="match status" value="1"/>
</dbReference>
<evidence type="ECO:0000256" key="3">
    <source>
        <dbReference type="SAM" id="MobiDB-lite"/>
    </source>
</evidence>
<evidence type="ECO:0000313" key="5">
    <source>
        <dbReference type="EMBL" id="MBH5333726.1"/>
    </source>
</evidence>
<dbReference type="Proteomes" id="UP000807371">
    <property type="component" value="Unassembled WGS sequence"/>
</dbReference>
<evidence type="ECO:0000259" key="4">
    <source>
        <dbReference type="PROSITE" id="PS51000"/>
    </source>
</evidence>
<dbReference type="InterPro" id="IPR001034">
    <property type="entry name" value="DeoR_HTH"/>
</dbReference>
<dbReference type="Pfam" id="PF25583">
    <property type="entry name" value="WCX"/>
    <property type="match status" value="1"/>
</dbReference>
<accession>A0ABS0NEV2</accession>
<sequence length="385" mass="40485">MRADRLLCLLLLLQNRGRLTAPELAAELEVSVRTVYRDIEALGAAGVPVVADRGPAGGYRLLAGYRTRLTGLTGDEAVALFLAGLPVAAAELGLGSQLTTAQLKLRAALPEPLGEQTRRMQDRFHLDAPAWFRQADPVPDLLTVADAVWRQRVLRVRYRRARGDTVERDLHPLGLVLKGGIWYVVAHPAGLGGAGGGTGPADGGTNPGGEATGRESGPPVPVPESGREPVPESEPDGRGSAAAGPVVRTYRVSRISAAEALPVTFRRPEGFDLAGYWAASSRALEEARFRGEAELLLSARGLRLLPAKYGAAGARAAAAAGEPGPDGRFRVTLPVESLPVAVDDMLRLGTDAEVVGPPELRRAVARAVTELAQRYAADAPGNPSA</sequence>
<evidence type="ECO:0000256" key="1">
    <source>
        <dbReference type="ARBA" id="ARBA00023015"/>
    </source>
</evidence>
<dbReference type="InterPro" id="IPR013196">
    <property type="entry name" value="HTH_11"/>
</dbReference>
<dbReference type="InterPro" id="IPR036388">
    <property type="entry name" value="WH-like_DNA-bd_sf"/>
</dbReference>
<dbReference type="EMBL" id="JACYXC010000001">
    <property type="protein sequence ID" value="MBH5333726.1"/>
    <property type="molecule type" value="Genomic_DNA"/>
</dbReference>
<dbReference type="InterPro" id="IPR051534">
    <property type="entry name" value="CBASS_pafABC_assoc_protein"/>
</dbReference>
<protein>
    <submittedName>
        <fullName evidence="5">WYL domain-containing protein</fullName>
    </submittedName>
</protein>
<dbReference type="InterPro" id="IPR026881">
    <property type="entry name" value="WYL_dom"/>
</dbReference>
<evidence type="ECO:0000313" key="6">
    <source>
        <dbReference type="Proteomes" id="UP000807371"/>
    </source>
</evidence>
<comment type="caution">
    <text evidence="5">The sequence shown here is derived from an EMBL/GenBank/DDBJ whole genome shotgun (WGS) entry which is preliminary data.</text>
</comment>
<dbReference type="Pfam" id="PF13280">
    <property type="entry name" value="WYL"/>
    <property type="match status" value="1"/>
</dbReference>
<feature type="region of interest" description="Disordered" evidence="3">
    <location>
        <begin position="194"/>
        <end position="244"/>
    </location>
</feature>
<reference evidence="5 6" key="1">
    <citation type="submission" date="2020-09" db="EMBL/GenBank/DDBJ databases">
        <title>Biosynthesis of the nuclear factor of activated T cells inhibitor NFAT-133 and its congeners in Streptomyces pactum.</title>
        <authorList>
            <person name="Zhou W."/>
            <person name="Posri P."/>
            <person name="Abugrain M.E."/>
            <person name="Weisberg A.J."/>
            <person name="Chang J.H."/>
            <person name="Mahmud T."/>
        </authorList>
    </citation>
    <scope>NUCLEOTIDE SEQUENCE [LARGE SCALE GENOMIC DNA]</scope>
    <source>
        <strain evidence="5 6">ATCC 27456</strain>
    </source>
</reference>